<feature type="transmembrane region" description="Helical" evidence="1">
    <location>
        <begin position="65"/>
        <end position="86"/>
    </location>
</feature>
<keyword evidence="1" id="KW-0812">Transmembrane</keyword>
<keyword evidence="3" id="KW-1185">Reference proteome</keyword>
<comment type="caution">
    <text evidence="2">The sequence shown here is derived from an EMBL/GenBank/DDBJ whole genome shotgun (WGS) entry which is preliminary data.</text>
</comment>
<feature type="transmembrane region" description="Helical" evidence="1">
    <location>
        <begin position="32"/>
        <end position="53"/>
    </location>
</feature>
<evidence type="ECO:0000313" key="3">
    <source>
        <dbReference type="Proteomes" id="UP000196368"/>
    </source>
</evidence>
<protein>
    <recommendedName>
        <fullName evidence="4">Zinc ribbon domain-containing protein</fullName>
    </recommendedName>
</protein>
<name>A0A1Y4DCG4_9BACT</name>
<keyword evidence="1" id="KW-0472">Membrane</keyword>
<dbReference type="OrthoDB" id="530614at2"/>
<evidence type="ECO:0000313" key="2">
    <source>
        <dbReference type="EMBL" id="OUO56282.1"/>
    </source>
</evidence>
<dbReference type="EMBL" id="NFJD01000004">
    <property type="protein sequence ID" value="OUO56282.1"/>
    <property type="molecule type" value="Genomic_DNA"/>
</dbReference>
<evidence type="ECO:0008006" key="4">
    <source>
        <dbReference type="Google" id="ProtNLM"/>
    </source>
</evidence>
<sequence>MNTCPRCQNPTDETDNYCRHCGRSLKPGTGFLFSHTGIILLAFVLGPFALPFVWMSKTIGLGAKWIYTALLALISVYFVMVCYRSFLMLQEAAQTLMTVPL</sequence>
<dbReference type="RefSeq" id="WP_087289205.1">
    <property type="nucleotide sequence ID" value="NZ_NFJD01000004.1"/>
</dbReference>
<gene>
    <name evidence="2" type="ORF">B5F75_06605</name>
</gene>
<dbReference type="AlphaFoldDB" id="A0A1Y4DCG4"/>
<proteinExistence type="predicted"/>
<dbReference type="Proteomes" id="UP000196368">
    <property type="component" value="Unassembled WGS sequence"/>
</dbReference>
<accession>A0A1Y4DCG4</accession>
<keyword evidence="1" id="KW-1133">Transmembrane helix</keyword>
<organism evidence="2 3">
    <name type="scientific">Candidatus Avelusimicrobium gallicola</name>
    <dbReference type="NCBI Taxonomy" id="2562704"/>
    <lineage>
        <taxon>Bacteria</taxon>
        <taxon>Pseudomonadati</taxon>
        <taxon>Elusimicrobiota</taxon>
        <taxon>Elusimicrobia</taxon>
        <taxon>Elusimicrobiales</taxon>
        <taxon>Elusimicrobiaceae</taxon>
        <taxon>Candidatus Avelusimicrobium</taxon>
    </lineage>
</organism>
<evidence type="ECO:0000256" key="1">
    <source>
        <dbReference type="SAM" id="Phobius"/>
    </source>
</evidence>
<reference evidence="3" key="1">
    <citation type="submission" date="2017-04" db="EMBL/GenBank/DDBJ databases">
        <title>Function of individual gut microbiota members based on whole genome sequencing of pure cultures obtained from chicken caecum.</title>
        <authorList>
            <person name="Medvecky M."/>
            <person name="Cejkova D."/>
            <person name="Polansky O."/>
            <person name="Karasova D."/>
            <person name="Kubasova T."/>
            <person name="Cizek A."/>
            <person name="Rychlik I."/>
        </authorList>
    </citation>
    <scope>NUCLEOTIDE SEQUENCE [LARGE SCALE GENOMIC DNA]</scope>
    <source>
        <strain evidence="3">An273</strain>
    </source>
</reference>